<feature type="chain" id="PRO_5045512818" evidence="1">
    <location>
        <begin position="24"/>
        <end position="93"/>
    </location>
</feature>
<keyword evidence="1" id="KW-0732">Signal</keyword>
<dbReference type="EMBL" id="BPQP01000072">
    <property type="protein sequence ID" value="GJD96958.1"/>
    <property type="molecule type" value="Genomic_DNA"/>
</dbReference>
<comment type="caution">
    <text evidence="2">The sequence shown here is derived from an EMBL/GenBank/DDBJ whole genome shotgun (WGS) entry which is preliminary data.</text>
</comment>
<accession>A0ABQ4S3D8</accession>
<gene>
    <name evidence="2" type="ORF">OCOJLMKI_4186</name>
</gene>
<sequence length="93" mass="9832">MNSGTLLASCLALGLLGLRPAQAQEPTLVACESLVALRLLTAEPPAARTAERPGCTRVARDRIGAVEQRAMVGGTPYECLSLKDAERCVWVVP</sequence>
<evidence type="ECO:0000313" key="2">
    <source>
        <dbReference type="EMBL" id="GJD96958.1"/>
    </source>
</evidence>
<organism evidence="2 3">
    <name type="scientific">Methylobacterium iners</name>
    <dbReference type="NCBI Taxonomy" id="418707"/>
    <lineage>
        <taxon>Bacteria</taxon>
        <taxon>Pseudomonadati</taxon>
        <taxon>Pseudomonadota</taxon>
        <taxon>Alphaproteobacteria</taxon>
        <taxon>Hyphomicrobiales</taxon>
        <taxon>Methylobacteriaceae</taxon>
        <taxon>Methylobacterium</taxon>
    </lineage>
</organism>
<feature type="signal peptide" evidence="1">
    <location>
        <begin position="1"/>
        <end position="23"/>
    </location>
</feature>
<protein>
    <submittedName>
        <fullName evidence="2">Uncharacterized protein</fullName>
    </submittedName>
</protein>
<reference evidence="2" key="1">
    <citation type="journal article" date="2021" name="Front. Microbiol.">
        <title>Comprehensive Comparative Genomics and Phenotyping of Methylobacterium Species.</title>
        <authorList>
            <person name="Alessa O."/>
            <person name="Ogura Y."/>
            <person name="Fujitani Y."/>
            <person name="Takami H."/>
            <person name="Hayashi T."/>
            <person name="Sahin N."/>
            <person name="Tani A."/>
        </authorList>
    </citation>
    <scope>NUCLEOTIDE SEQUENCE</scope>
    <source>
        <strain evidence="2">DSM 19015</strain>
    </source>
</reference>
<evidence type="ECO:0000256" key="1">
    <source>
        <dbReference type="SAM" id="SignalP"/>
    </source>
</evidence>
<evidence type="ECO:0000313" key="3">
    <source>
        <dbReference type="Proteomes" id="UP001055125"/>
    </source>
</evidence>
<reference evidence="2" key="2">
    <citation type="submission" date="2021-08" db="EMBL/GenBank/DDBJ databases">
        <authorList>
            <person name="Tani A."/>
            <person name="Ola A."/>
            <person name="Ogura Y."/>
            <person name="Katsura K."/>
            <person name="Hayashi T."/>
        </authorList>
    </citation>
    <scope>NUCLEOTIDE SEQUENCE</scope>
    <source>
        <strain evidence="2">DSM 19015</strain>
    </source>
</reference>
<proteinExistence type="predicted"/>
<dbReference type="Proteomes" id="UP001055125">
    <property type="component" value="Unassembled WGS sequence"/>
</dbReference>
<name>A0ABQ4S3D8_9HYPH</name>
<dbReference type="RefSeq" id="WP_238246047.1">
    <property type="nucleotide sequence ID" value="NZ_BPQP01000072.1"/>
</dbReference>
<keyword evidence="3" id="KW-1185">Reference proteome</keyword>